<dbReference type="Proteomes" id="UP000030661">
    <property type="component" value="Unassembled WGS sequence"/>
</dbReference>
<dbReference type="Gene3D" id="2.40.50.180">
    <property type="entry name" value="CheA-289, Domain 4"/>
    <property type="match status" value="1"/>
</dbReference>
<organism evidence="2">
    <name type="scientific">Vecturithrix granuli</name>
    <dbReference type="NCBI Taxonomy" id="1499967"/>
    <lineage>
        <taxon>Bacteria</taxon>
        <taxon>Candidatus Moduliflexota</taxon>
        <taxon>Candidatus Vecturitrichia</taxon>
        <taxon>Candidatus Vecturitrichales</taxon>
        <taxon>Candidatus Vecturitrichaceae</taxon>
        <taxon>Candidatus Vecturithrix</taxon>
    </lineage>
</organism>
<dbReference type="GO" id="GO:0007165">
    <property type="term" value="P:signal transduction"/>
    <property type="evidence" value="ECO:0007669"/>
    <property type="project" value="InterPro"/>
</dbReference>
<evidence type="ECO:0000313" key="2">
    <source>
        <dbReference type="EMBL" id="GAK60050.1"/>
    </source>
</evidence>
<protein>
    <recommendedName>
        <fullName evidence="1">CheW-like domain-containing protein</fullName>
    </recommendedName>
</protein>
<dbReference type="STRING" id="1499967.U27_07037"/>
<evidence type="ECO:0000313" key="3">
    <source>
        <dbReference type="Proteomes" id="UP000030661"/>
    </source>
</evidence>
<dbReference type="PROSITE" id="PS50851">
    <property type="entry name" value="CHEW"/>
    <property type="match status" value="1"/>
</dbReference>
<reference evidence="2" key="1">
    <citation type="journal article" date="2015" name="PeerJ">
        <title>First genomic representation of candidate bacterial phylum KSB3 points to enhanced environmental sensing as a trigger of wastewater bulking.</title>
        <authorList>
            <person name="Sekiguchi Y."/>
            <person name="Ohashi A."/>
            <person name="Parks D.H."/>
            <person name="Yamauchi T."/>
            <person name="Tyson G.W."/>
            <person name="Hugenholtz P."/>
        </authorList>
    </citation>
    <scope>NUCLEOTIDE SEQUENCE [LARGE SCALE GENOMIC DNA]</scope>
</reference>
<dbReference type="HOGENOM" id="CLU_1591360_0_0_0"/>
<dbReference type="AlphaFoldDB" id="A0A081C645"/>
<dbReference type="InterPro" id="IPR002545">
    <property type="entry name" value="CheW-lke_dom"/>
</dbReference>
<accession>A0A081C645</accession>
<keyword evidence="3" id="KW-1185">Reference proteome</keyword>
<dbReference type="GO" id="GO:0006935">
    <property type="term" value="P:chemotaxis"/>
    <property type="evidence" value="ECO:0007669"/>
    <property type="project" value="InterPro"/>
</dbReference>
<name>A0A081C645_VECG1</name>
<gene>
    <name evidence="2" type="ORF">U27_07037</name>
</gene>
<dbReference type="InterPro" id="IPR036061">
    <property type="entry name" value="CheW-like_dom_sf"/>
</dbReference>
<sequence>MDTIDLLIFSVQNLVFGVWAQQVEELLKAENRLDLAEADKEYTIPYRQRDLRVIDFSKYLKLRTPRRELQKADSAFEPQSNAKSPFECTCNLSDDSFFSSKILVIKNRKHEYMGIHVENVKHIVTMTFDHIYALPKIMEQQKQIAELWGIAFFHEEVVLLIDLTQLA</sequence>
<dbReference type="Gene3D" id="2.30.30.40">
    <property type="entry name" value="SH3 Domains"/>
    <property type="match status" value="1"/>
</dbReference>
<dbReference type="SUPFAM" id="SSF50341">
    <property type="entry name" value="CheW-like"/>
    <property type="match status" value="1"/>
</dbReference>
<dbReference type="EMBL" id="DF820471">
    <property type="protein sequence ID" value="GAK60050.1"/>
    <property type="molecule type" value="Genomic_DNA"/>
</dbReference>
<evidence type="ECO:0000259" key="1">
    <source>
        <dbReference type="PROSITE" id="PS50851"/>
    </source>
</evidence>
<proteinExistence type="predicted"/>
<feature type="domain" description="CheW-like" evidence="1">
    <location>
        <begin position="3"/>
        <end position="167"/>
    </location>
</feature>